<organism evidence="3 4">
    <name type="scientific">Dictyocaulus viviparus</name>
    <name type="common">Bovine lungworm</name>
    <dbReference type="NCBI Taxonomy" id="29172"/>
    <lineage>
        <taxon>Eukaryota</taxon>
        <taxon>Metazoa</taxon>
        <taxon>Ecdysozoa</taxon>
        <taxon>Nematoda</taxon>
        <taxon>Chromadorea</taxon>
        <taxon>Rhabditida</taxon>
        <taxon>Rhabditina</taxon>
        <taxon>Rhabditomorpha</taxon>
        <taxon>Strongyloidea</taxon>
        <taxon>Metastrongylidae</taxon>
        <taxon>Dictyocaulus</taxon>
    </lineage>
</organism>
<feature type="non-terminal residue" evidence="3">
    <location>
        <position position="1"/>
    </location>
</feature>
<sequence>EIVRYSKYPFKLEREKTRLEEEYAQNDRALRQKLERELSEKECALEITRKSLETRLLEIIMTKEQLDRIKAEFHVKFAADVETLNREWERVSGKKEELRAFYREEFEEEQQKLMRESIRLEKENATLKKKLADCEIELYELRSQLAALGNIQEDLKVANDRIRKEMEEKYQLSRCSYEVTRLKEENFLLKEELEQSRRLAGVSHPLKQKNCCKPLQEQYLTIIDELKMMSEKINSLLSERNYLRDLLLLAHKSIYRLRTDTTQLSNEINSKNNAIEEYSEHASLSSTPSSSGHDLQNIRKRFTALDELSKTLDTAIGCLNASSSLTERNFGKLSGSLIHEKYGKLCKSHKTDFTGNTSVKSSDKVDEKLQSGKTGCGNGNEIVSRHPSTTSEISESLTVKLKSRNKLNQKLRLPMTLLEEKTMSISNVENSKQVSHDDTEDVDHPRNQIVIEELKIDSENNIDEVESSVVSELDGVAIDKSPDSINEIEW</sequence>
<dbReference type="EMBL" id="KN716336">
    <property type="protein sequence ID" value="KJH46765.1"/>
    <property type="molecule type" value="Genomic_DNA"/>
</dbReference>
<dbReference type="OrthoDB" id="5824032at2759"/>
<dbReference type="Proteomes" id="UP000053766">
    <property type="component" value="Unassembled WGS sequence"/>
</dbReference>
<feature type="coiled-coil region" evidence="1">
    <location>
        <begin position="12"/>
        <end position="51"/>
    </location>
</feature>
<evidence type="ECO:0000313" key="4">
    <source>
        <dbReference type="Proteomes" id="UP000053766"/>
    </source>
</evidence>
<evidence type="ECO:0000313" key="3">
    <source>
        <dbReference type="EMBL" id="KJH46765.1"/>
    </source>
</evidence>
<feature type="coiled-coil region" evidence="1">
    <location>
        <begin position="103"/>
        <end position="199"/>
    </location>
</feature>
<reference evidence="3 4" key="1">
    <citation type="submission" date="2013-11" db="EMBL/GenBank/DDBJ databases">
        <title>Draft genome of the bovine lungworm Dictyocaulus viviparus.</title>
        <authorList>
            <person name="Mitreva M."/>
        </authorList>
    </citation>
    <scope>NUCLEOTIDE SEQUENCE [LARGE SCALE GENOMIC DNA]</scope>
    <source>
        <strain evidence="3 4">HannoverDv2000</strain>
    </source>
</reference>
<proteinExistence type="predicted"/>
<keyword evidence="4" id="KW-1185">Reference proteome</keyword>
<dbReference type="STRING" id="29172.A0A0D8XQH5"/>
<keyword evidence="1" id="KW-0175">Coiled coil</keyword>
<feature type="region of interest" description="Disordered" evidence="2">
    <location>
        <begin position="356"/>
        <end position="391"/>
    </location>
</feature>
<name>A0A0D8XQH5_DICVI</name>
<evidence type="ECO:0000256" key="2">
    <source>
        <dbReference type="SAM" id="MobiDB-lite"/>
    </source>
</evidence>
<reference evidence="4" key="2">
    <citation type="journal article" date="2016" name="Sci. Rep.">
        <title>Dictyocaulus viviparus genome, variome and transcriptome elucidate lungworm biology and support future intervention.</title>
        <authorList>
            <person name="McNulty S.N."/>
            <person name="Strube C."/>
            <person name="Rosa B.A."/>
            <person name="Martin J.C."/>
            <person name="Tyagi R."/>
            <person name="Choi Y.J."/>
            <person name="Wang Q."/>
            <person name="Hallsworth Pepin K."/>
            <person name="Zhang X."/>
            <person name="Ozersky P."/>
            <person name="Wilson R.K."/>
            <person name="Sternberg P.W."/>
            <person name="Gasser R.B."/>
            <person name="Mitreva M."/>
        </authorList>
    </citation>
    <scope>NUCLEOTIDE SEQUENCE [LARGE SCALE GENOMIC DNA]</scope>
    <source>
        <strain evidence="4">HannoverDv2000</strain>
    </source>
</reference>
<protein>
    <submittedName>
        <fullName evidence="3">Uncharacterized protein</fullName>
    </submittedName>
</protein>
<gene>
    <name evidence="3" type="ORF">DICVIV_07181</name>
</gene>
<feature type="compositionally biased region" description="Basic and acidic residues" evidence="2">
    <location>
        <begin position="361"/>
        <end position="370"/>
    </location>
</feature>
<accession>A0A0D8XQH5</accession>
<evidence type="ECO:0000256" key="1">
    <source>
        <dbReference type="SAM" id="Coils"/>
    </source>
</evidence>
<dbReference type="AlphaFoldDB" id="A0A0D8XQH5"/>